<dbReference type="AlphaFoldDB" id="A0A0L8BVF7"/>
<accession>A0A0L8BVF7</accession>
<sequence length="84" mass="9723">MYRLECAVLVLGQYPAMLLNRFPGSTQFAMKRYFLCLEVEAGLQHWRDRCKSPHRNGAHALAVELAAEHGFKITNPEMQRYANR</sequence>
<gene>
    <name evidence="1" type="ORF">AC244_14100</name>
</gene>
<proteinExistence type="predicted"/>
<dbReference type="EMBL" id="LGAP01000007">
    <property type="protein sequence ID" value="KOF18489.1"/>
    <property type="molecule type" value="Genomic_DNA"/>
</dbReference>
<comment type="caution">
    <text evidence="1">The sequence shown here is derived from an EMBL/GenBank/DDBJ whole genome shotgun (WGS) entry which is preliminary data.</text>
</comment>
<name>A0A0L8BVF7_ENSAD</name>
<reference evidence="2" key="1">
    <citation type="submission" date="2015-07" db="EMBL/GenBank/DDBJ databases">
        <title>Whole genome sequence of an Ensifer adhaerens strain isolated from a cave pool in the Wind Cave National Park.</title>
        <authorList>
            <person name="Eng W.W.H."/>
            <person name="Gan H.M."/>
            <person name="Barton H.A."/>
            <person name="Savka M.A."/>
        </authorList>
    </citation>
    <scope>NUCLEOTIDE SEQUENCE [LARGE SCALE GENOMIC DNA]</scope>
    <source>
        <strain evidence="2">SD006</strain>
    </source>
</reference>
<protein>
    <submittedName>
        <fullName evidence="1">Uncharacterized protein</fullName>
    </submittedName>
</protein>
<evidence type="ECO:0000313" key="1">
    <source>
        <dbReference type="EMBL" id="KOF18489.1"/>
    </source>
</evidence>
<dbReference type="PATRIC" id="fig|106592.7.peg.7073"/>
<organism evidence="1 2">
    <name type="scientific">Ensifer adhaerens</name>
    <name type="common">Sinorhizobium morelense</name>
    <dbReference type="NCBI Taxonomy" id="106592"/>
    <lineage>
        <taxon>Bacteria</taxon>
        <taxon>Pseudomonadati</taxon>
        <taxon>Pseudomonadota</taxon>
        <taxon>Alphaproteobacteria</taxon>
        <taxon>Hyphomicrobiales</taxon>
        <taxon>Rhizobiaceae</taxon>
        <taxon>Sinorhizobium/Ensifer group</taxon>
        <taxon>Ensifer</taxon>
    </lineage>
</organism>
<dbReference type="Proteomes" id="UP000037425">
    <property type="component" value="Unassembled WGS sequence"/>
</dbReference>
<dbReference type="RefSeq" id="WP_053249449.1">
    <property type="nucleotide sequence ID" value="NZ_LGAP01000007.1"/>
</dbReference>
<evidence type="ECO:0000313" key="2">
    <source>
        <dbReference type="Proteomes" id="UP000037425"/>
    </source>
</evidence>